<dbReference type="EMBL" id="KY774314">
    <property type="protein sequence ID" value="ART31405.1"/>
    <property type="molecule type" value="Genomic_DNA"/>
</dbReference>
<name>A0A1Y0B1S6_9LAMI</name>
<proteinExistence type="predicted"/>
<protein>
    <submittedName>
        <fullName evidence="1">Uncharacterized protein</fullName>
    </submittedName>
</protein>
<geneLocation type="mitochondrion" evidence="1"/>
<dbReference type="AlphaFoldDB" id="A0A1Y0B1S6"/>
<gene>
    <name evidence="1" type="ORF">AEK19_MT1193</name>
</gene>
<reference evidence="1" key="1">
    <citation type="submission" date="2017-03" db="EMBL/GenBank/DDBJ databases">
        <title>The mitochondrial genome of the carnivorous plant Utricularia reniformis (Lentibulariaceae): structure, comparative analysis and evolutionary landmarks.</title>
        <authorList>
            <person name="Silva S.R."/>
            <person name="Alvarenga D.O."/>
            <person name="Michael T.P."/>
            <person name="Miranda V.F.O."/>
            <person name="Varani A.M."/>
        </authorList>
    </citation>
    <scope>NUCLEOTIDE SEQUENCE</scope>
</reference>
<sequence length="84" mass="9837">MKDTRLSRRPPQYYRSLANLSDVGSVLRPDEEVTGFHHHSALTRWYDLKVQHHQQGQRKERLNPGAKEVSCAQIPFSKCEEYEV</sequence>
<evidence type="ECO:0000313" key="1">
    <source>
        <dbReference type="EMBL" id="ART31405.1"/>
    </source>
</evidence>
<organism evidence="1">
    <name type="scientific">Utricularia reniformis</name>
    <dbReference type="NCBI Taxonomy" id="192314"/>
    <lineage>
        <taxon>Eukaryota</taxon>
        <taxon>Viridiplantae</taxon>
        <taxon>Streptophyta</taxon>
        <taxon>Embryophyta</taxon>
        <taxon>Tracheophyta</taxon>
        <taxon>Spermatophyta</taxon>
        <taxon>Magnoliopsida</taxon>
        <taxon>eudicotyledons</taxon>
        <taxon>Gunneridae</taxon>
        <taxon>Pentapetalae</taxon>
        <taxon>asterids</taxon>
        <taxon>lamiids</taxon>
        <taxon>Lamiales</taxon>
        <taxon>Lentibulariaceae</taxon>
        <taxon>Utricularia</taxon>
    </lineage>
</organism>
<keyword evidence="1" id="KW-0496">Mitochondrion</keyword>
<accession>A0A1Y0B1S6</accession>